<feature type="chain" id="PRO_5047135823" evidence="1">
    <location>
        <begin position="26"/>
        <end position="266"/>
    </location>
</feature>
<dbReference type="Proteomes" id="UP001204615">
    <property type="component" value="Unassembled WGS sequence"/>
</dbReference>
<reference evidence="2 3" key="1">
    <citation type="submission" date="2022-06" db="EMBL/GenBank/DDBJ databases">
        <title>Dyella sp. Sa strain:Sa Genome sequencing.</title>
        <authorList>
            <person name="Park S."/>
        </authorList>
    </citation>
    <scope>NUCLEOTIDE SEQUENCE [LARGE SCALE GENOMIC DNA]</scope>
    <source>
        <strain evidence="2 3">Sa</strain>
    </source>
</reference>
<evidence type="ECO:0000313" key="2">
    <source>
        <dbReference type="EMBL" id="MCP1373035.1"/>
    </source>
</evidence>
<dbReference type="RefSeq" id="WP_253564800.1">
    <property type="nucleotide sequence ID" value="NZ_JAMZEK010000001.1"/>
</dbReference>
<feature type="signal peptide" evidence="1">
    <location>
        <begin position="1"/>
        <end position="25"/>
    </location>
</feature>
<dbReference type="EMBL" id="JAMZEK010000001">
    <property type="protein sequence ID" value="MCP1373035.1"/>
    <property type="molecule type" value="Genomic_DNA"/>
</dbReference>
<sequence>MKMANGKLAAIVLVGLLASVCVVFASVAASGSAPPKVVDAAKDRPYPLLRERLLLDGWLPVQNARCTAESGRAQACNRWLELQRCGSDGRCLMQWGDGDGARVMRVEVSGMPAGDDADPRQAQVMVKDTAERPVQAVSPAAARCPSTDFGQFLRVFASAPAVRRAFVVPLVRATVLVSDADRDRLEPAYIRGERADAFNVAYRAGSFHHVGVDGIDADPLPLDIRTPSPDVRDVSYVYGSSEGRSFEFIRREDCWYLTGNLRPTGP</sequence>
<gene>
    <name evidence="2" type="ORF">NC595_03065</name>
</gene>
<keyword evidence="3" id="KW-1185">Reference proteome</keyword>
<evidence type="ECO:0000256" key="1">
    <source>
        <dbReference type="SAM" id="SignalP"/>
    </source>
</evidence>
<keyword evidence="1" id="KW-0732">Signal</keyword>
<evidence type="ECO:0000313" key="3">
    <source>
        <dbReference type="Proteomes" id="UP001204615"/>
    </source>
</evidence>
<comment type="caution">
    <text evidence="2">The sequence shown here is derived from an EMBL/GenBank/DDBJ whole genome shotgun (WGS) entry which is preliminary data.</text>
</comment>
<proteinExistence type="predicted"/>
<organism evidence="2 3">
    <name type="scientific">Dyella lutea</name>
    <dbReference type="NCBI Taxonomy" id="2950441"/>
    <lineage>
        <taxon>Bacteria</taxon>
        <taxon>Pseudomonadati</taxon>
        <taxon>Pseudomonadota</taxon>
        <taxon>Gammaproteobacteria</taxon>
        <taxon>Lysobacterales</taxon>
        <taxon>Rhodanobacteraceae</taxon>
        <taxon>Dyella</taxon>
    </lineage>
</organism>
<protein>
    <submittedName>
        <fullName evidence="2">Uncharacterized protein</fullName>
    </submittedName>
</protein>
<name>A0ABT1F6L2_9GAMM</name>
<accession>A0ABT1F6L2</accession>